<dbReference type="InterPro" id="IPR016181">
    <property type="entry name" value="Acyl_CoA_acyltransferase"/>
</dbReference>
<dbReference type="InterPro" id="IPR052523">
    <property type="entry name" value="Trichothecene_AcTrans"/>
</dbReference>
<comment type="caution">
    <text evidence="2">The sequence shown here is derived from an EMBL/GenBank/DDBJ whole genome shotgun (WGS) entry which is preliminary data.</text>
</comment>
<proteinExistence type="predicted"/>
<dbReference type="PANTHER" id="PTHR42791">
    <property type="entry name" value="GNAT FAMILY ACETYLTRANSFERASE"/>
    <property type="match status" value="1"/>
</dbReference>
<organism evidence="2 3">
    <name type="scientific">Anthostomella pinea</name>
    <dbReference type="NCBI Taxonomy" id="933095"/>
    <lineage>
        <taxon>Eukaryota</taxon>
        <taxon>Fungi</taxon>
        <taxon>Dikarya</taxon>
        <taxon>Ascomycota</taxon>
        <taxon>Pezizomycotina</taxon>
        <taxon>Sordariomycetes</taxon>
        <taxon>Xylariomycetidae</taxon>
        <taxon>Xylariales</taxon>
        <taxon>Xylariaceae</taxon>
        <taxon>Anthostomella</taxon>
    </lineage>
</organism>
<dbReference type="Pfam" id="PF00583">
    <property type="entry name" value="Acetyltransf_1"/>
    <property type="match status" value="1"/>
</dbReference>
<sequence length="238" mass="27301">MPLKLEEVRDEQDFDQISPMLYAAFGQPYNSLRRWFMPVHTTVEAAIEASKQRAIKNWKAHENLHWVKVTDPESGQIIGAAEWEIREQVDNTNEPQQPINARWHIEGSEEKEFTGKLLTSLKGFMKERMTRPHLELEQLVVHPDHRNQGAGRMLTEWGIQKGDELGLESCVEAVLSAVPIYEKLGYGNVDGLDPDVSVANPSKKWQEYAADDLRVALMWRPACHNYREGTDRAPWLSV</sequence>
<dbReference type="EMBL" id="CAUWAG010000012">
    <property type="protein sequence ID" value="CAJ2509239.1"/>
    <property type="molecule type" value="Genomic_DNA"/>
</dbReference>
<keyword evidence="3" id="KW-1185">Reference proteome</keyword>
<evidence type="ECO:0000313" key="3">
    <source>
        <dbReference type="Proteomes" id="UP001295740"/>
    </source>
</evidence>
<gene>
    <name evidence="2" type="ORF">KHLLAP_LOCUS9707</name>
</gene>
<evidence type="ECO:0000259" key="1">
    <source>
        <dbReference type="PROSITE" id="PS51186"/>
    </source>
</evidence>
<dbReference type="InterPro" id="IPR000182">
    <property type="entry name" value="GNAT_dom"/>
</dbReference>
<feature type="domain" description="N-acetyltransferase" evidence="1">
    <location>
        <begin position="67"/>
        <end position="207"/>
    </location>
</feature>
<dbReference type="AlphaFoldDB" id="A0AAI8VRB5"/>
<protein>
    <submittedName>
        <fullName evidence="2">Uu.00g142650.m01.CDS01</fullName>
    </submittedName>
</protein>
<dbReference type="CDD" id="cd04301">
    <property type="entry name" value="NAT_SF"/>
    <property type="match status" value="1"/>
</dbReference>
<dbReference type="Proteomes" id="UP001295740">
    <property type="component" value="Unassembled WGS sequence"/>
</dbReference>
<dbReference type="Gene3D" id="3.40.630.30">
    <property type="match status" value="1"/>
</dbReference>
<reference evidence="2" key="1">
    <citation type="submission" date="2023-10" db="EMBL/GenBank/DDBJ databases">
        <authorList>
            <person name="Hackl T."/>
        </authorList>
    </citation>
    <scope>NUCLEOTIDE SEQUENCE</scope>
</reference>
<accession>A0AAI8VRB5</accession>
<dbReference type="PROSITE" id="PS51186">
    <property type="entry name" value="GNAT"/>
    <property type="match status" value="1"/>
</dbReference>
<dbReference type="SUPFAM" id="SSF55729">
    <property type="entry name" value="Acyl-CoA N-acyltransferases (Nat)"/>
    <property type="match status" value="1"/>
</dbReference>
<dbReference type="GO" id="GO:0016747">
    <property type="term" value="F:acyltransferase activity, transferring groups other than amino-acyl groups"/>
    <property type="evidence" value="ECO:0007669"/>
    <property type="project" value="InterPro"/>
</dbReference>
<evidence type="ECO:0000313" key="2">
    <source>
        <dbReference type="EMBL" id="CAJ2509239.1"/>
    </source>
</evidence>
<name>A0AAI8VRB5_9PEZI</name>
<dbReference type="PANTHER" id="PTHR42791:SF5">
    <property type="entry name" value="HYPOTHETICAL ACETYLTRANSFERASE (EUROFUNG)"/>
    <property type="match status" value="1"/>
</dbReference>